<name>A0A8H4MEF6_9EURO</name>
<keyword evidence="2" id="KW-1185">Reference proteome</keyword>
<reference evidence="1" key="2">
    <citation type="submission" date="2020-04" db="EMBL/GenBank/DDBJ databases">
        <authorList>
            <person name="Santos R.A.C."/>
            <person name="Steenwyk J.L."/>
            <person name="Rivero-Menendez O."/>
            <person name="Mead M.E."/>
            <person name="Silva L.P."/>
            <person name="Bastos R.W."/>
            <person name="Alastruey-Izquierdo A."/>
            <person name="Goldman G.H."/>
            <person name="Rokas A."/>
        </authorList>
    </citation>
    <scope>NUCLEOTIDE SEQUENCE</scope>
    <source>
        <strain evidence="1">CNM-CM6805</strain>
    </source>
</reference>
<reference evidence="1" key="1">
    <citation type="journal article" date="2020" name="bioRxiv">
        <title>Genomic and phenotypic heterogeneity of clinical isolates of the human pathogens Aspergillus fumigatus, Aspergillus lentulus and Aspergillus fumigatiaffinis.</title>
        <authorList>
            <person name="dos Santos R.A.C."/>
            <person name="Steenwyk J.L."/>
            <person name="Rivero-Menendez O."/>
            <person name="Mead M.E."/>
            <person name="Silva L.P."/>
            <person name="Bastos R.W."/>
            <person name="Alastruey-Izquierdo A."/>
            <person name="Goldman G.H."/>
            <person name="Rokas A."/>
        </authorList>
    </citation>
    <scope>NUCLEOTIDE SEQUENCE</scope>
    <source>
        <strain evidence="1">CNM-CM6805</strain>
    </source>
</reference>
<protein>
    <submittedName>
        <fullName evidence="1">Uncharacterized protein</fullName>
    </submittedName>
</protein>
<dbReference type="AlphaFoldDB" id="A0A8H4MEF6"/>
<evidence type="ECO:0000313" key="1">
    <source>
        <dbReference type="EMBL" id="KAF4244429.1"/>
    </source>
</evidence>
<accession>A0A8H4MEF6</accession>
<sequence>MPTLSKPLRGQPKAAILAKRDKFVDDLDDIYNKLLDTPDEYIDPESYENFKISCNHLYLYRGDDAREQANFERYFSPMSVNELQSYPINEDDKDTMEDLQLEQTLWEEHETLDDNRLDDAREMCRIVCGRFDFSRKLNDNETCTLWMRTGWIPSDFSKCILHDIFEDELFHSLKWHPNDAWRARFALSKPHVMFTLIHEYPSDDNKLLRGEVLAILATILTRLTSTEYQDHTVIPVQVLSFMGDKQARLLQAYFGDKGLVIYKSHLLSFQDPEAAEKSIEFLLRFMAGNLVGDTAVTGFFF</sequence>
<gene>
    <name evidence="1" type="ORF">CNMCM6805_008681</name>
</gene>
<dbReference type="EMBL" id="JAAAPX010000006">
    <property type="protein sequence ID" value="KAF4244429.1"/>
    <property type="molecule type" value="Genomic_DNA"/>
</dbReference>
<dbReference type="OrthoDB" id="4177740at2759"/>
<proteinExistence type="predicted"/>
<evidence type="ECO:0000313" key="2">
    <source>
        <dbReference type="Proteomes" id="UP000653565"/>
    </source>
</evidence>
<comment type="caution">
    <text evidence="1">The sequence shown here is derived from an EMBL/GenBank/DDBJ whole genome shotgun (WGS) entry which is preliminary data.</text>
</comment>
<organism evidence="1 2">
    <name type="scientific">Aspergillus fumigatiaffinis</name>
    <dbReference type="NCBI Taxonomy" id="340414"/>
    <lineage>
        <taxon>Eukaryota</taxon>
        <taxon>Fungi</taxon>
        <taxon>Dikarya</taxon>
        <taxon>Ascomycota</taxon>
        <taxon>Pezizomycotina</taxon>
        <taxon>Eurotiomycetes</taxon>
        <taxon>Eurotiomycetidae</taxon>
        <taxon>Eurotiales</taxon>
        <taxon>Aspergillaceae</taxon>
        <taxon>Aspergillus</taxon>
        <taxon>Aspergillus subgen. Fumigati</taxon>
    </lineage>
</organism>
<dbReference type="Proteomes" id="UP000653565">
    <property type="component" value="Unassembled WGS sequence"/>
</dbReference>